<proteinExistence type="predicted"/>
<name>A0ABP9ZS51_9GAMM</name>
<dbReference type="Proteomes" id="UP001486808">
    <property type="component" value="Unassembled WGS sequence"/>
</dbReference>
<sequence>MPARRNGTTPVRDVAKRIKRGRKAYIVPTEKNAHGFVAGESFLERNHLLCFSLLEGLEQLWDQPVCIDLENQNLVASRSDLPKKDGSRVASYTADAKYQLEGGQIGVCESKPSAFVEKHADRHAQAKKVLEKFGMTFFTLTEKRFTPVFISNLENLKKALSPAQKQNSEIAAQKIEFALQRQNCWRTLDLKRVAGLSSADIFFGLAYGLLSADMNELIFSETAHVRAAHGSLDHLKFMEL</sequence>
<dbReference type="EMBL" id="BAABWD010000003">
    <property type="protein sequence ID" value="GAA6132295.1"/>
    <property type="molecule type" value="Genomic_DNA"/>
</dbReference>
<dbReference type="RefSeq" id="WP_353389056.1">
    <property type="nucleotide sequence ID" value="NZ_BAABWD010000003.1"/>
</dbReference>
<comment type="caution">
    <text evidence="1">The sequence shown here is derived from an EMBL/GenBank/DDBJ whole genome shotgun (WGS) entry which is preliminary data.</text>
</comment>
<accession>A0ABP9ZS51</accession>
<evidence type="ECO:0000313" key="1">
    <source>
        <dbReference type="EMBL" id="GAA6132295.1"/>
    </source>
</evidence>
<protein>
    <recommendedName>
        <fullName evidence="3">TnsA endonuclease N-terminal domain-containing protein</fullName>
    </recommendedName>
</protein>
<evidence type="ECO:0000313" key="2">
    <source>
        <dbReference type="Proteomes" id="UP001486808"/>
    </source>
</evidence>
<evidence type="ECO:0008006" key="3">
    <source>
        <dbReference type="Google" id="ProtNLM"/>
    </source>
</evidence>
<keyword evidence="2" id="KW-1185">Reference proteome</keyword>
<reference evidence="1 2" key="1">
    <citation type="submission" date="2024-04" db="EMBL/GenBank/DDBJ databases">
        <title>Draft genome sequence of Halopseudomonas sabulinigri NBRC 116187.</title>
        <authorList>
            <person name="Miyakawa T."/>
            <person name="Kusuya Y."/>
            <person name="Miura T."/>
        </authorList>
    </citation>
    <scope>NUCLEOTIDE SEQUENCE [LARGE SCALE GENOMIC DNA]</scope>
    <source>
        <strain evidence="1 2">4NH20-0042</strain>
    </source>
</reference>
<gene>
    <name evidence="1" type="ORF">NBRC116187_26550</name>
</gene>
<organism evidence="1 2">
    <name type="scientific">Halopseudomonas sabulinigri</name>
    <dbReference type="NCBI Taxonomy" id="472181"/>
    <lineage>
        <taxon>Bacteria</taxon>
        <taxon>Pseudomonadati</taxon>
        <taxon>Pseudomonadota</taxon>
        <taxon>Gammaproteobacteria</taxon>
        <taxon>Pseudomonadales</taxon>
        <taxon>Pseudomonadaceae</taxon>
        <taxon>Halopseudomonas</taxon>
    </lineage>
</organism>